<evidence type="ECO:0000256" key="2">
    <source>
        <dbReference type="ARBA" id="ARBA00023054"/>
    </source>
</evidence>
<dbReference type="Gene3D" id="6.10.140.470">
    <property type="match status" value="1"/>
</dbReference>
<dbReference type="Pfam" id="PF00018">
    <property type="entry name" value="SH3_1"/>
    <property type="match status" value="2"/>
</dbReference>
<dbReference type="PROSITE" id="PS50002">
    <property type="entry name" value="SH3"/>
    <property type="match status" value="2"/>
</dbReference>
<evidence type="ECO:0000256" key="1">
    <source>
        <dbReference type="ARBA" id="ARBA00022443"/>
    </source>
</evidence>
<dbReference type="PANTHER" id="PTHR15735:SF21">
    <property type="entry name" value="PROTEIN NERVOUS WRECK"/>
    <property type="match status" value="1"/>
</dbReference>
<reference evidence="8 9" key="1">
    <citation type="journal article" date="2019" name="Sci. Rep.">
        <title>Comparative genomics of chytrid fungi reveal insights into the obligate biotrophic and pathogenic lifestyle of Synchytrium endobioticum.</title>
        <authorList>
            <person name="van de Vossenberg B.T.L.H."/>
            <person name="Warris S."/>
            <person name="Nguyen H.D.T."/>
            <person name="van Gent-Pelzer M.P.E."/>
            <person name="Joly D.L."/>
            <person name="van de Geest H.C."/>
            <person name="Bonants P.J.M."/>
            <person name="Smith D.S."/>
            <person name="Levesque C.A."/>
            <person name="van der Lee T.A.J."/>
        </authorList>
    </citation>
    <scope>NUCLEOTIDE SEQUENCE [LARGE SCALE GENOMIC DNA]</scope>
    <source>
        <strain evidence="8 9">CBS 675.73</strain>
    </source>
</reference>
<dbReference type="Proteomes" id="UP000320333">
    <property type="component" value="Unassembled WGS sequence"/>
</dbReference>
<dbReference type="STRING" id="246404.A0A507EBD6"/>
<proteinExistence type="predicted"/>
<protein>
    <recommendedName>
        <fullName evidence="10">FCH domain-containing protein</fullName>
    </recommendedName>
</protein>
<dbReference type="OrthoDB" id="8783038at2759"/>
<evidence type="ECO:0000313" key="8">
    <source>
        <dbReference type="EMBL" id="TPX60615.1"/>
    </source>
</evidence>
<dbReference type="InterPro" id="IPR001452">
    <property type="entry name" value="SH3_domain"/>
</dbReference>
<evidence type="ECO:0008006" key="10">
    <source>
        <dbReference type="Google" id="ProtNLM"/>
    </source>
</evidence>
<evidence type="ECO:0000313" key="9">
    <source>
        <dbReference type="Proteomes" id="UP000320333"/>
    </source>
</evidence>
<dbReference type="SMART" id="SM00326">
    <property type="entry name" value="SH3"/>
    <property type="match status" value="2"/>
</dbReference>
<dbReference type="SUPFAM" id="SSF57889">
    <property type="entry name" value="Cysteine-rich domain"/>
    <property type="match status" value="1"/>
</dbReference>
<dbReference type="InterPro" id="IPR057870">
    <property type="entry name" value="HR1_TOCA"/>
</dbReference>
<evidence type="ECO:0000256" key="4">
    <source>
        <dbReference type="PROSITE-ProRule" id="PRU01077"/>
    </source>
</evidence>
<dbReference type="InterPro" id="IPR001060">
    <property type="entry name" value="FCH_dom"/>
</dbReference>
<dbReference type="PROSITE" id="PS51741">
    <property type="entry name" value="F_BAR"/>
    <property type="match status" value="1"/>
</dbReference>
<evidence type="ECO:0000259" key="6">
    <source>
        <dbReference type="PROSITE" id="PS50002"/>
    </source>
</evidence>
<dbReference type="Gene3D" id="2.30.30.40">
    <property type="entry name" value="SH3 Domains"/>
    <property type="match status" value="2"/>
</dbReference>
<dbReference type="SUPFAM" id="SSF50044">
    <property type="entry name" value="SH3-domain"/>
    <property type="match status" value="2"/>
</dbReference>
<dbReference type="Pfam" id="PF25610">
    <property type="entry name" value="HR1_TOCA"/>
    <property type="match status" value="1"/>
</dbReference>
<dbReference type="GO" id="GO:0030036">
    <property type="term" value="P:actin cytoskeleton organization"/>
    <property type="evidence" value="ECO:0007669"/>
    <property type="project" value="UniProtKB-ARBA"/>
</dbReference>
<name>A0A507EBD6_9FUNG</name>
<comment type="caution">
    <text evidence="8">The sequence shown here is derived from an EMBL/GenBank/DDBJ whole genome shotgun (WGS) entry which is preliminary data.</text>
</comment>
<dbReference type="InterPro" id="IPR046349">
    <property type="entry name" value="C1-like_sf"/>
</dbReference>
<feature type="coiled-coil region" evidence="5">
    <location>
        <begin position="152"/>
        <end position="179"/>
    </location>
</feature>
<dbReference type="Gene3D" id="3.30.60.20">
    <property type="match status" value="1"/>
</dbReference>
<dbReference type="Gene3D" id="1.20.1270.60">
    <property type="entry name" value="Arfaptin homology (AH) domain/BAR domain"/>
    <property type="match status" value="1"/>
</dbReference>
<evidence type="ECO:0000256" key="5">
    <source>
        <dbReference type="SAM" id="Coils"/>
    </source>
</evidence>
<gene>
    <name evidence="8" type="ORF">CcCBS67573_g08988</name>
</gene>
<keyword evidence="2 4" id="KW-0175">Coiled coil</keyword>
<feature type="domain" description="F-BAR" evidence="7">
    <location>
        <begin position="1"/>
        <end position="274"/>
    </location>
</feature>
<keyword evidence="1 3" id="KW-0728">SH3 domain</keyword>
<evidence type="ECO:0000256" key="3">
    <source>
        <dbReference type="PROSITE-ProRule" id="PRU00192"/>
    </source>
</evidence>
<dbReference type="PANTHER" id="PTHR15735">
    <property type="entry name" value="FCH AND DOUBLE SH3 DOMAINS PROTEIN"/>
    <property type="match status" value="1"/>
</dbReference>
<dbReference type="SUPFAM" id="SSF103657">
    <property type="entry name" value="BAR/IMD domain-like"/>
    <property type="match status" value="1"/>
</dbReference>
<accession>A0A507EBD6</accession>
<feature type="domain" description="SH3" evidence="6">
    <location>
        <begin position="493"/>
        <end position="556"/>
    </location>
</feature>
<dbReference type="InterPro" id="IPR031160">
    <property type="entry name" value="F_BAR_dom"/>
</dbReference>
<dbReference type="EMBL" id="QEAP01000685">
    <property type="protein sequence ID" value="TPX60615.1"/>
    <property type="molecule type" value="Genomic_DNA"/>
</dbReference>
<keyword evidence="9" id="KW-1185">Reference proteome</keyword>
<dbReference type="InterPro" id="IPR027267">
    <property type="entry name" value="AH/BAR_dom_sf"/>
</dbReference>
<dbReference type="Pfam" id="PF00611">
    <property type="entry name" value="FCH"/>
    <property type="match status" value="1"/>
</dbReference>
<dbReference type="AlphaFoldDB" id="A0A507EBD6"/>
<dbReference type="InterPro" id="IPR036028">
    <property type="entry name" value="SH3-like_dom_sf"/>
</dbReference>
<feature type="domain" description="SH3" evidence="6">
    <location>
        <begin position="591"/>
        <end position="649"/>
    </location>
</feature>
<organism evidence="8 9">
    <name type="scientific">Chytriomyces confervae</name>
    <dbReference type="NCBI Taxonomy" id="246404"/>
    <lineage>
        <taxon>Eukaryota</taxon>
        <taxon>Fungi</taxon>
        <taxon>Fungi incertae sedis</taxon>
        <taxon>Chytridiomycota</taxon>
        <taxon>Chytridiomycota incertae sedis</taxon>
        <taxon>Chytridiomycetes</taxon>
        <taxon>Chytridiales</taxon>
        <taxon>Chytriomycetaceae</taxon>
        <taxon>Chytriomyces</taxon>
    </lineage>
</organism>
<evidence type="ECO:0000259" key="7">
    <source>
        <dbReference type="PROSITE" id="PS51741"/>
    </source>
</evidence>
<dbReference type="SMART" id="SM00055">
    <property type="entry name" value="FCH"/>
    <property type="match status" value="1"/>
</dbReference>
<dbReference type="GO" id="GO:0030864">
    <property type="term" value="C:cortical actin cytoskeleton"/>
    <property type="evidence" value="ECO:0007669"/>
    <property type="project" value="UniProtKB-ARBA"/>
</dbReference>
<sequence length="649" mass="72690">MANKFRDCTFSFTPDLVLDAHLSASLAFLQDVKDFFRDRADAEREHAKRLDLIAKKYSAKFEKRSLLGRSGASEDAFNPQNSVELAWKKIVDATEHRSKTHLNYADSLSAEIGDKIKLVISKKDESRKKHMAFSQRLSTEREAGYCDKDKCKKKYDDACENYEAAKVRHERAADDKAREKYALLLHSEILEMNNRKNMYILSIAAANAVKNEYFTVEVPNLLQDLHALSESVFDSLRKVWENYAILDSNHLHALLTHTTSVLIPSITSIDPKQDTLAFMQCNPQTSPSAFSRLTPKDFVYIPSPMWRDANGMASDAHSRCYMINKLVKVKRKLEQVERDMMKHAKGIEGTEKLHEVYVKNPEQGDMDDVFDKILEIRREHSILSILKAKLQANIEAIISGVGDAKPDDVFHNFHNCSYAIPTSCNSCRQVIWGVGKPGLSCKAHYLQQQKHLPMAEKSPTRSNAVVLVDGESGGHHSLGDMRASTQGAEAPQTVGGDAIVLYDYAPPMNADVEELAVMEGEICQVLEVDDGGGWTKVRCGGKTGLIPSAYIKHRASVSLNPMDSACEFKQPSQYAPYRQEDEIETKEFNGVVGIKTTVLFDFLQSAADEISIKAGQDVWVLDEDEGSGWITVNDGAREGLVPTTYLKWV</sequence>